<dbReference type="Pfam" id="PF01833">
    <property type="entry name" value="TIG"/>
    <property type="match status" value="1"/>
</dbReference>
<dbReference type="RefSeq" id="WP_007575291.1">
    <property type="nucleotide sequence ID" value="NZ_BPTS01000002.1"/>
</dbReference>
<reference evidence="4" key="1">
    <citation type="journal article" date="2011" name="Stand. Genomic Sci.">
        <title>Non-contiguous finished genome sequence of the opportunistic oral pathogen Prevotella multisaccharivorax type strain (PPPA20).</title>
        <authorList>
            <person name="Pati A."/>
            <person name="Gronow S."/>
            <person name="Lu M."/>
            <person name="Lapidus A."/>
            <person name="Nolan M."/>
            <person name="Lucas S."/>
            <person name="Hammon N."/>
            <person name="Deshpande S."/>
            <person name="Cheng J.F."/>
            <person name="Tapia R."/>
            <person name="Han C."/>
            <person name="Goodwin L."/>
            <person name="Pitluck S."/>
            <person name="Liolios K."/>
            <person name="Pagani I."/>
            <person name="Mavromatis K."/>
            <person name="Mikhailova N."/>
            <person name="Huntemann M."/>
            <person name="Chen A."/>
            <person name="Palaniappan K."/>
            <person name="Land M."/>
            <person name="Hauser L."/>
            <person name="Detter J.C."/>
            <person name="Brambilla E.M."/>
            <person name="Rohde M."/>
            <person name="Goker M."/>
            <person name="Woyke T."/>
            <person name="Bristow J."/>
            <person name="Eisen J.A."/>
            <person name="Markowitz V."/>
            <person name="Hugenholtz P."/>
            <person name="Kyrpides N.C."/>
            <person name="Klenk H.P."/>
            <person name="Ivanova N."/>
        </authorList>
    </citation>
    <scope>NUCLEOTIDE SEQUENCE [LARGE SCALE GENOMIC DNA]</scope>
    <source>
        <strain evidence="4">DSM 17128</strain>
    </source>
</reference>
<dbReference type="AlphaFoldDB" id="F8N8D3"/>
<keyword evidence="3" id="KW-0675">Receptor</keyword>
<organism evidence="3 4">
    <name type="scientific">Hallella multisaccharivorax DSM 17128</name>
    <dbReference type="NCBI Taxonomy" id="688246"/>
    <lineage>
        <taxon>Bacteria</taxon>
        <taxon>Pseudomonadati</taxon>
        <taxon>Bacteroidota</taxon>
        <taxon>Bacteroidia</taxon>
        <taxon>Bacteroidales</taxon>
        <taxon>Prevotellaceae</taxon>
        <taxon>Hallella</taxon>
    </lineage>
</organism>
<dbReference type="InterPro" id="IPR014756">
    <property type="entry name" value="Ig_E-set"/>
</dbReference>
<feature type="domain" description="IPT/TIG" evidence="2">
    <location>
        <begin position="475"/>
        <end position="543"/>
    </location>
</feature>
<keyword evidence="4" id="KW-1185">Reference proteome</keyword>
<keyword evidence="1" id="KW-0732">Signal</keyword>
<dbReference type="eggNOG" id="COG3210">
    <property type="taxonomic scope" value="Bacteria"/>
</dbReference>
<dbReference type="HOGENOM" id="CLU_023910_0_0_10"/>
<evidence type="ECO:0000313" key="3">
    <source>
        <dbReference type="EMBL" id="EGN57612.1"/>
    </source>
</evidence>
<dbReference type="SUPFAM" id="SSF81296">
    <property type="entry name" value="E set domains"/>
    <property type="match status" value="1"/>
</dbReference>
<dbReference type="EMBL" id="GL945017">
    <property type="protein sequence ID" value="EGN57612.1"/>
    <property type="molecule type" value="Genomic_DNA"/>
</dbReference>
<dbReference type="InterPro" id="IPR013783">
    <property type="entry name" value="Ig-like_fold"/>
</dbReference>
<sequence>MKTLKYIIFLLTLALTGLSLTGCNSEDNLNTDPYGNDISVLSFGPCPVLRGGTLHFLGSNLDQIAEIDLPGADPITQYEVVKAGQESEITIQVPAEKCDTGIVVLKTHKGGVIRTITPVTYREDIVVKDFYVGSDKSSKTGSVGDVVTIEGDYLNLFHGVIFTDRDTIPESQFTEHSRYMIRVIIPKEAKTGVLKLTDLAEAPTEYETKEVLNVNLPEAKGIDNTHPKAGQNITVTGSSLEQIVAVKFQGATIEGVTAAGDGRSLTVAVPVKATDGEVTLVTASGVEIPAGTITTVVPTDLSYAPTPVKNGSTITVTGKDLDLVTTLQFPDGANGIDVDAVYKDGKVSAVVPEKAQAGELKLKLANGKTVSLDYKLVEPTVTKFSPAVVTAGNKIAIIGRDLDLVASVTFPGDSPLQGEDMKASEGGSAITVGVPAAAYGTGCTLNLKNGTTVEVKAGLTVHAATMPAVNGAANGVVGEYVTITGKNFNNIESLYIGTTKVTKFKDKTNRSLTFQVPATLASGSYTFIAVQPDGTKVELGTFTVKSKEADLAECARYEDQSSLVSWPFNFDWSSGTGKMRIFKADLKKLGVKEGSQLIIYKEAGQAGQVQINNANWGAVVTVADRDGTSTKIVQVFDAAMMDAINNVSDGWSDTAFILQGDLKGVTKMAIMP</sequence>
<dbReference type="OrthoDB" id="660167at2"/>
<name>F8N8D3_9BACT</name>
<dbReference type="InterPro" id="IPR002909">
    <property type="entry name" value="IPT_dom"/>
</dbReference>
<gene>
    <name evidence="3" type="ORF">Premu_2224</name>
</gene>
<dbReference type="Gene3D" id="2.60.40.10">
    <property type="entry name" value="Immunoglobulins"/>
    <property type="match status" value="5"/>
</dbReference>
<feature type="signal peptide" evidence="1">
    <location>
        <begin position="1"/>
        <end position="21"/>
    </location>
</feature>
<evidence type="ECO:0000256" key="1">
    <source>
        <dbReference type="SAM" id="SignalP"/>
    </source>
</evidence>
<proteinExistence type="predicted"/>
<evidence type="ECO:0000313" key="4">
    <source>
        <dbReference type="Proteomes" id="UP000002772"/>
    </source>
</evidence>
<dbReference type="PROSITE" id="PS51257">
    <property type="entry name" value="PROKAR_LIPOPROTEIN"/>
    <property type="match status" value="1"/>
</dbReference>
<dbReference type="Proteomes" id="UP000002772">
    <property type="component" value="Unassembled WGS sequence"/>
</dbReference>
<feature type="chain" id="PRO_5003375729" evidence="1">
    <location>
        <begin position="22"/>
        <end position="672"/>
    </location>
</feature>
<accession>F8N8D3</accession>
<evidence type="ECO:0000259" key="2">
    <source>
        <dbReference type="Pfam" id="PF01833"/>
    </source>
</evidence>
<dbReference type="STRING" id="688246.Premu_2224"/>
<protein>
    <submittedName>
        <fullName evidence="3">Cell surface receptor IPT/TIG domain protein</fullName>
    </submittedName>
</protein>